<evidence type="ECO:0000256" key="1">
    <source>
        <dbReference type="SAM" id="Phobius"/>
    </source>
</evidence>
<name>A0A4R2RMK6_9FIRM</name>
<protein>
    <submittedName>
        <fullName evidence="3">Peptidoglycan/xylan/chitin deacetylase (PgdA/CDA1 family)</fullName>
    </submittedName>
</protein>
<evidence type="ECO:0000313" key="4">
    <source>
        <dbReference type="Proteomes" id="UP000294813"/>
    </source>
</evidence>
<keyword evidence="1" id="KW-0812">Transmembrane</keyword>
<keyword evidence="1" id="KW-1133">Transmembrane helix</keyword>
<dbReference type="GO" id="GO:0016810">
    <property type="term" value="F:hydrolase activity, acting on carbon-nitrogen (but not peptide) bonds"/>
    <property type="evidence" value="ECO:0007669"/>
    <property type="project" value="InterPro"/>
</dbReference>
<dbReference type="Gene3D" id="3.20.20.370">
    <property type="entry name" value="Glycoside hydrolase/deacetylase"/>
    <property type="match status" value="1"/>
</dbReference>
<dbReference type="SUPFAM" id="SSF88713">
    <property type="entry name" value="Glycoside hydrolase/deacetylase"/>
    <property type="match status" value="1"/>
</dbReference>
<reference evidence="3 4" key="1">
    <citation type="submission" date="2019-03" db="EMBL/GenBank/DDBJ databases">
        <title>Genomic Encyclopedia of Type Strains, Phase IV (KMG-IV): sequencing the most valuable type-strain genomes for metagenomic binning, comparative biology and taxonomic classification.</title>
        <authorList>
            <person name="Goeker M."/>
        </authorList>
    </citation>
    <scope>NUCLEOTIDE SEQUENCE [LARGE SCALE GENOMIC DNA]</scope>
    <source>
        <strain evidence="3 4">DSM 11170</strain>
    </source>
</reference>
<dbReference type="PANTHER" id="PTHR10587">
    <property type="entry name" value="GLYCOSYL TRANSFERASE-RELATED"/>
    <property type="match status" value="1"/>
</dbReference>
<accession>A0A4R2RMK6</accession>
<comment type="caution">
    <text evidence="3">The sequence shown here is derived from an EMBL/GenBank/DDBJ whole genome shotgun (WGS) entry which is preliminary data.</text>
</comment>
<gene>
    <name evidence="3" type="ORF">EDD73_1327</name>
</gene>
<evidence type="ECO:0000313" key="3">
    <source>
        <dbReference type="EMBL" id="TCP60981.1"/>
    </source>
</evidence>
<dbReference type="CDD" id="cd10917">
    <property type="entry name" value="CE4_NodB_like_6s_7s"/>
    <property type="match status" value="1"/>
</dbReference>
<organism evidence="3 4">
    <name type="scientific">Heliophilum fasciatum</name>
    <dbReference type="NCBI Taxonomy" id="35700"/>
    <lineage>
        <taxon>Bacteria</taxon>
        <taxon>Bacillati</taxon>
        <taxon>Bacillota</taxon>
        <taxon>Clostridia</taxon>
        <taxon>Eubacteriales</taxon>
        <taxon>Heliobacteriaceae</taxon>
        <taxon>Heliophilum</taxon>
    </lineage>
</organism>
<evidence type="ECO:0000259" key="2">
    <source>
        <dbReference type="PROSITE" id="PS51677"/>
    </source>
</evidence>
<dbReference type="InterPro" id="IPR050248">
    <property type="entry name" value="Polysacc_deacetylase_ArnD"/>
</dbReference>
<dbReference type="OrthoDB" id="9806342at2"/>
<dbReference type="EMBL" id="SLXT01000032">
    <property type="protein sequence ID" value="TCP60981.1"/>
    <property type="molecule type" value="Genomic_DNA"/>
</dbReference>
<proteinExistence type="predicted"/>
<keyword evidence="1" id="KW-0472">Membrane</keyword>
<sequence>MDEIFRPSPIILVALGIVALLAIIATFDDLGRKVIAPANNQQTTVTNATYPQEKKADSSSPDTMIRTIRGDTRSLSGKALTQWQNWRQQIETLAAQYPLTVYLGGPPGKKAIGLTFDDGPDQQNTPKILEILRQADVRATFFFLGSSAERYPDTVKKTASYGHLIGSHSFTHPRLSQSSTPTIAQEITKTDDILHRITGRRPALFRPPYGDANNTVIDELMKKDKYTIFWSFDTFDWQQKKAEEITAYLTEHVQPGDIILMHSAYNGKATVQALPKIIEILKNDGYEFYTVAEMLGVQGYRE</sequence>
<feature type="transmembrane region" description="Helical" evidence="1">
    <location>
        <begin position="6"/>
        <end position="27"/>
    </location>
</feature>
<keyword evidence="4" id="KW-1185">Reference proteome</keyword>
<dbReference type="Pfam" id="PF01522">
    <property type="entry name" value="Polysacc_deac_1"/>
    <property type="match status" value="1"/>
</dbReference>
<dbReference type="AlphaFoldDB" id="A0A4R2RMK6"/>
<dbReference type="InterPro" id="IPR002509">
    <property type="entry name" value="NODB_dom"/>
</dbReference>
<dbReference type="PROSITE" id="PS51677">
    <property type="entry name" value="NODB"/>
    <property type="match status" value="1"/>
</dbReference>
<dbReference type="GO" id="GO:0005975">
    <property type="term" value="P:carbohydrate metabolic process"/>
    <property type="evidence" value="ECO:0007669"/>
    <property type="project" value="InterPro"/>
</dbReference>
<dbReference type="RefSeq" id="WP_131920560.1">
    <property type="nucleotide sequence ID" value="NZ_JAOQNU010000033.1"/>
</dbReference>
<feature type="domain" description="NodB homology" evidence="2">
    <location>
        <begin position="110"/>
        <end position="289"/>
    </location>
</feature>
<dbReference type="InterPro" id="IPR011330">
    <property type="entry name" value="Glyco_hydro/deAcase_b/a-brl"/>
</dbReference>
<dbReference type="Proteomes" id="UP000294813">
    <property type="component" value="Unassembled WGS sequence"/>
</dbReference>